<organism evidence="2 3">
    <name type="scientific">Angiostrongylus cantonensis</name>
    <name type="common">Rat lungworm</name>
    <dbReference type="NCBI Taxonomy" id="6313"/>
    <lineage>
        <taxon>Eukaryota</taxon>
        <taxon>Metazoa</taxon>
        <taxon>Ecdysozoa</taxon>
        <taxon>Nematoda</taxon>
        <taxon>Chromadorea</taxon>
        <taxon>Rhabditida</taxon>
        <taxon>Rhabditina</taxon>
        <taxon>Rhabditomorpha</taxon>
        <taxon>Strongyloidea</taxon>
        <taxon>Metastrongylidae</taxon>
        <taxon>Angiostrongylus</taxon>
    </lineage>
</organism>
<name>A0A0K0D2Y1_ANGCA</name>
<evidence type="ECO:0000313" key="3">
    <source>
        <dbReference type="WBParaSite" id="ACAC_0000442601-mRNA-1"/>
    </source>
</evidence>
<dbReference type="PANTHER" id="PTHR47027">
    <property type="entry name" value="REVERSE TRANSCRIPTASE DOMAIN-CONTAINING PROTEIN"/>
    <property type="match status" value="1"/>
</dbReference>
<protein>
    <submittedName>
        <fullName evidence="3">Reverse transcriptase domain-containing protein</fullName>
    </submittedName>
</protein>
<dbReference type="InterPro" id="IPR000477">
    <property type="entry name" value="RT_dom"/>
</dbReference>
<accession>A0A0K0D2Y1</accession>
<sequence length="153" mass="17454">MVVKIDGRQLHHLRFADDMIRITPDISQAEHLLGDFYKACGKIGLRLNLTKTIFMRNGLVSYAPFMLSGKNVSECSSDVYLGLEINLLDDLALKLSRKKRAAWRATKSIEKIVKRTTNTQLRAHLFDPTVLLALTYASVTWSLRKQDEKSLLY</sequence>
<dbReference type="WBParaSite" id="ACAC_0000442601-mRNA-1">
    <property type="protein sequence ID" value="ACAC_0000442601-mRNA-1"/>
    <property type="gene ID" value="ACAC_0000442601"/>
</dbReference>
<evidence type="ECO:0000313" key="2">
    <source>
        <dbReference type="Proteomes" id="UP000035642"/>
    </source>
</evidence>
<dbReference type="PROSITE" id="PS50878">
    <property type="entry name" value="RT_POL"/>
    <property type="match status" value="1"/>
</dbReference>
<evidence type="ECO:0000259" key="1">
    <source>
        <dbReference type="PROSITE" id="PS50878"/>
    </source>
</evidence>
<dbReference type="AlphaFoldDB" id="A0A0K0D2Y1"/>
<reference evidence="2" key="1">
    <citation type="submission" date="2012-09" db="EMBL/GenBank/DDBJ databases">
        <authorList>
            <person name="Martin A.A."/>
        </authorList>
    </citation>
    <scope>NUCLEOTIDE SEQUENCE</scope>
</reference>
<feature type="domain" description="Reverse transcriptase" evidence="1">
    <location>
        <begin position="1"/>
        <end position="85"/>
    </location>
</feature>
<reference evidence="3" key="2">
    <citation type="submission" date="2017-02" db="UniProtKB">
        <authorList>
            <consortium name="WormBaseParasite"/>
        </authorList>
    </citation>
    <scope>IDENTIFICATION</scope>
</reference>
<dbReference type="PANTHER" id="PTHR47027:SF20">
    <property type="entry name" value="REVERSE TRANSCRIPTASE-LIKE PROTEIN WITH RNA-DIRECTED DNA POLYMERASE DOMAIN"/>
    <property type="match status" value="1"/>
</dbReference>
<keyword evidence="2" id="KW-1185">Reference proteome</keyword>
<dbReference type="Proteomes" id="UP000035642">
    <property type="component" value="Unassembled WGS sequence"/>
</dbReference>
<proteinExistence type="predicted"/>